<organism evidence="1">
    <name type="scientific">uncultured bacterium</name>
    <name type="common">gcode 4</name>
    <dbReference type="NCBI Taxonomy" id="1234023"/>
    <lineage>
        <taxon>Bacteria</taxon>
        <taxon>environmental samples</taxon>
    </lineage>
</organism>
<sequence>MTIEMRSRFGLYYKKLASVGIWSGIRHRKGSLNVCEFRCEFVFEFLPVYAFSTHSGTGWIASLDH</sequence>
<reference evidence="1" key="1">
    <citation type="journal article" date="2012" name="Science">
        <title>Fermentation, hydrogen, and sulfur metabolism in multiple uncultivated bacterial phyla.</title>
        <authorList>
            <person name="Wrighton K.C."/>
            <person name="Thomas B.C."/>
            <person name="Sharon I."/>
            <person name="Miller C.S."/>
            <person name="Castelle C.J."/>
            <person name="VerBerkmoes N.C."/>
            <person name="Wilkins M.J."/>
            <person name="Hettich R.L."/>
            <person name="Lipton M.S."/>
            <person name="Williams K.H."/>
            <person name="Long P.E."/>
            <person name="Banfield J.F."/>
        </authorList>
    </citation>
    <scope>NUCLEOTIDE SEQUENCE [LARGE SCALE GENOMIC DNA]</scope>
</reference>
<comment type="caution">
    <text evidence="1">The sequence shown here is derived from an EMBL/GenBank/DDBJ whole genome shotgun (WGS) entry which is preliminary data.</text>
</comment>
<gene>
    <name evidence="1" type="ORF">ACD_78C00338G0001</name>
</gene>
<name>K1XWK4_9BACT</name>
<feature type="non-terminal residue" evidence="1">
    <location>
        <position position="65"/>
    </location>
</feature>
<evidence type="ECO:0000313" key="1">
    <source>
        <dbReference type="EMBL" id="EKD29607.1"/>
    </source>
</evidence>
<accession>K1XWK4</accession>
<proteinExistence type="predicted"/>
<dbReference type="AlphaFoldDB" id="K1XWK4"/>
<protein>
    <submittedName>
        <fullName evidence="1">Uncharacterized protein</fullName>
    </submittedName>
</protein>
<dbReference type="EMBL" id="AMFJ01034338">
    <property type="protein sequence ID" value="EKD29607.1"/>
    <property type="molecule type" value="Genomic_DNA"/>
</dbReference>